<feature type="domain" description="Polymerase/histidinol phosphatase N-terminal" evidence="1">
    <location>
        <begin position="4"/>
        <end position="68"/>
    </location>
</feature>
<reference evidence="2 3" key="1">
    <citation type="submission" date="2016-10" db="EMBL/GenBank/DDBJ databases">
        <authorList>
            <person name="de Groot N.N."/>
        </authorList>
    </citation>
    <scope>NUCLEOTIDE SEQUENCE [LARGE SCALE GENOMIC DNA]</scope>
    <source>
        <strain evidence="2 3">DSM 1283</strain>
    </source>
</reference>
<dbReference type="InterPro" id="IPR016195">
    <property type="entry name" value="Pol/histidinol_Pase-like"/>
</dbReference>
<keyword evidence="3" id="KW-1185">Reference proteome</keyword>
<protein>
    <recommendedName>
        <fullName evidence="1">Polymerase/histidinol phosphatase N-terminal domain-containing protein</fullName>
    </recommendedName>
</protein>
<proteinExistence type="predicted"/>
<dbReference type="Gene3D" id="1.10.150.650">
    <property type="match status" value="1"/>
</dbReference>
<dbReference type="GO" id="GO:0004534">
    <property type="term" value="F:5'-3' RNA exonuclease activity"/>
    <property type="evidence" value="ECO:0007669"/>
    <property type="project" value="TreeGrafter"/>
</dbReference>
<organism evidence="2 3">
    <name type="scientific">Anaerocolumna aminovalerica</name>
    <dbReference type="NCBI Taxonomy" id="1527"/>
    <lineage>
        <taxon>Bacteria</taxon>
        <taxon>Bacillati</taxon>
        <taxon>Bacillota</taxon>
        <taxon>Clostridia</taxon>
        <taxon>Lachnospirales</taxon>
        <taxon>Lachnospiraceae</taxon>
        <taxon>Anaerocolumna</taxon>
    </lineage>
</organism>
<dbReference type="AlphaFoldDB" id="A0A1I5GT19"/>
<dbReference type="InterPro" id="IPR004013">
    <property type="entry name" value="PHP_dom"/>
</dbReference>
<dbReference type="Pfam" id="PF02811">
    <property type="entry name" value="PHP"/>
    <property type="match status" value="1"/>
</dbReference>
<dbReference type="GO" id="GO:0035312">
    <property type="term" value="F:5'-3' DNA exonuclease activity"/>
    <property type="evidence" value="ECO:0007669"/>
    <property type="project" value="TreeGrafter"/>
</dbReference>
<dbReference type="InterPro" id="IPR003141">
    <property type="entry name" value="Pol/His_phosphatase_N"/>
</dbReference>
<evidence type="ECO:0000259" key="1">
    <source>
        <dbReference type="SMART" id="SM00481"/>
    </source>
</evidence>
<gene>
    <name evidence="2" type="ORF">SAMN04489757_12232</name>
</gene>
<dbReference type="SUPFAM" id="SSF89550">
    <property type="entry name" value="PHP domain-like"/>
    <property type="match status" value="1"/>
</dbReference>
<dbReference type="PANTHER" id="PTHR42924:SF3">
    <property type="entry name" value="POLYMERASE_HISTIDINOL PHOSPHATASE N-TERMINAL DOMAIN-CONTAINING PROTEIN"/>
    <property type="match status" value="1"/>
</dbReference>
<dbReference type="Proteomes" id="UP000198806">
    <property type="component" value="Unassembled WGS sequence"/>
</dbReference>
<dbReference type="OrthoDB" id="9804333at2"/>
<evidence type="ECO:0000313" key="3">
    <source>
        <dbReference type="Proteomes" id="UP000198806"/>
    </source>
</evidence>
<name>A0A1I5GT19_9FIRM</name>
<accession>A0A1I5GT19</accession>
<dbReference type="EMBL" id="FOWD01000022">
    <property type="protein sequence ID" value="SFO39148.1"/>
    <property type="molecule type" value="Genomic_DNA"/>
</dbReference>
<dbReference type="SMART" id="SM00481">
    <property type="entry name" value="POLIIIAc"/>
    <property type="match status" value="1"/>
</dbReference>
<dbReference type="CDD" id="cd07438">
    <property type="entry name" value="PHP_HisPPase_AMP"/>
    <property type="match status" value="1"/>
</dbReference>
<dbReference type="PANTHER" id="PTHR42924">
    <property type="entry name" value="EXONUCLEASE"/>
    <property type="match status" value="1"/>
</dbReference>
<sequence>MSKVDLHIHSKYSDDGEFSVTEILDRCKGLEMKLVSITDHNSVKAVADALECNAGLRVISGVELDCTYKGMNFHLLGYSFDHTRREFSEIEQDIFTQEMGAAEEKIHLFRKATGIPVSIVEVVTAAKGGIITGELIGEIVLAKENASEFEVLKPYLPGGVKSDMPNVRLYWDYFSPGKPAYVPIRYISLPDGIKLIHKANGFSVLAHPGQNLSNHYNVLNKIIAEGIDGIEVFSSYHSPEEKTYFLNVAKQNGLLITCGSDFHGKNKPNIQIGCHGSTLDDRELIENIIERQGSGAL</sequence>
<dbReference type="InterPro" id="IPR052018">
    <property type="entry name" value="PHP_domain"/>
</dbReference>
<dbReference type="Gene3D" id="3.20.20.140">
    <property type="entry name" value="Metal-dependent hydrolases"/>
    <property type="match status" value="1"/>
</dbReference>
<evidence type="ECO:0000313" key="2">
    <source>
        <dbReference type="EMBL" id="SFO39148.1"/>
    </source>
</evidence>
<dbReference type="RefSeq" id="WP_091687257.1">
    <property type="nucleotide sequence ID" value="NZ_BAABFM010000004.1"/>
</dbReference>
<dbReference type="STRING" id="1527.SAMN04489757_12232"/>